<name>A0ABU7RCL0_9ACTN</name>
<comment type="function">
    <text evidence="10">Required for the formation of a threonylcarbamoyl group on adenosine at position 37 (t(6)A37) in tRNAs that read codons beginning with adenine. Is involved in the transfer of the threonylcarbamoyl moiety of threonylcarbamoyl-AMP (TC-AMP) to the N6 group of A37, together with TsaD and TsaB. TsaE seems to play an indirect role in the t(6)A biosynthesis pathway, possibly in regulating the core enzymatic function of TsaD.</text>
</comment>
<dbReference type="Proteomes" id="UP001332931">
    <property type="component" value="Unassembled WGS sequence"/>
</dbReference>
<dbReference type="Pfam" id="PF02367">
    <property type="entry name" value="TsaE"/>
    <property type="match status" value="1"/>
</dbReference>
<proteinExistence type="inferred from homology"/>
<dbReference type="Gene3D" id="3.40.50.300">
    <property type="entry name" value="P-loop containing nucleotide triphosphate hydrolases"/>
    <property type="match status" value="1"/>
</dbReference>
<evidence type="ECO:0000256" key="2">
    <source>
        <dbReference type="ARBA" id="ARBA00007599"/>
    </source>
</evidence>
<keyword evidence="6" id="KW-0479">Metal-binding</keyword>
<keyword evidence="7" id="KW-0547">Nucleotide-binding</keyword>
<dbReference type="RefSeq" id="WP_330958921.1">
    <property type="nucleotide sequence ID" value="NZ_JAZGJQ010000014.1"/>
</dbReference>
<evidence type="ECO:0000256" key="1">
    <source>
        <dbReference type="ARBA" id="ARBA00004496"/>
    </source>
</evidence>
<keyword evidence="9" id="KW-0460">Magnesium</keyword>
<dbReference type="InterPro" id="IPR027417">
    <property type="entry name" value="P-loop_NTPase"/>
</dbReference>
<gene>
    <name evidence="12" type="primary">tsaE</name>
    <name evidence="12" type="ORF">VXJ25_09205</name>
</gene>
<evidence type="ECO:0000256" key="5">
    <source>
        <dbReference type="ARBA" id="ARBA00022694"/>
    </source>
</evidence>
<evidence type="ECO:0000256" key="11">
    <source>
        <dbReference type="ARBA" id="ARBA00032441"/>
    </source>
</evidence>
<dbReference type="EMBL" id="JAZGJQ010000014">
    <property type="protein sequence ID" value="MEE6148154.1"/>
    <property type="molecule type" value="Genomic_DNA"/>
</dbReference>
<keyword evidence="5" id="KW-0819">tRNA processing</keyword>
<sequence>MGEGRGGARLGRMGAGTFVSASTEGTIELGRLLGTLLADGDVLVLTGDLGAGKTQLTKGIACGLGVGGDVTSPTFTIEMVYDDGRVPLYHFDLYRLQDPSELEDTGLFDVLGQEGACVIEWGEQFADQIGPERLDVFLTRLDDEAPAGVEPPREVRLVPHDARGEEIVSALDAAVDAAACA</sequence>
<evidence type="ECO:0000256" key="7">
    <source>
        <dbReference type="ARBA" id="ARBA00022741"/>
    </source>
</evidence>
<evidence type="ECO:0000313" key="12">
    <source>
        <dbReference type="EMBL" id="MEE6148154.1"/>
    </source>
</evidence>
<evidence type="ECO:0000256" key="4">
    <source>
        <dbReference type="ARBA" id="ARBA00022490"/>
    </source>
</evidence>
<comment type="similarity">
    <text evidence="2">Belongs to the TsaE family.</text>
</comment>
<evidence type="ECO:0000313" key="13">
    <source>
        <dbReference type="Proteomes" id="UP001332931"/>
    </source>
</evidence>
<reference evidence="12 13" key="1">
    <citation type="submission" date="2024-01" db="EMBL/GenBank/DDBJ databases">
        <title>Description of Olsenella sp. nov., isolated from pig feces.</title>
        <authorList>
            <person name="Chang Y.-H."/>
        </authorList>
    </citation>
    <scope>NUCLEOTIDE SEQUENCE [LARGE SCALE GENOMIC DNA]</scope>
    <source>
        <strain evidence="12 13">YH-ols2223</strain>
    </source>
</reference>
<evidence type="ECO:0000256" key="10">
    <source>
        <dbReference type="ARBA" id="ARBA00024908"/>
    </source>
</evidence>
<protein>
    <recommendedName>
        <fullName evidence="3">tRNA threonylcarbamoyladenosine biosynthesis protein TsaE</fullName>
    </recommendedName>
    <alternativeName>
        <fullName evidence="11">t(6)A37 threonylcarbamoyladenosine biosynthesis protein TsaE</fullName>
    </alternativeName>
</protein>
<evidence type="ECO:0000256" key="6">
    <source>
        <dbReference type="ARBA" id="ARBA00022723"/>
    </source>
</evidence>
<organism evidence="12 13">
    <name type="scientific">Olsenella absiana</name>
    <dbReference type="NCBI Taxonomy" id="3115222"/>
    <lineage>
        <taxon>Bacteria</taxon>
        <taxon>Bacillati</taxon>
        <taxon>Actinomycetota</taxon>
        <taxon>Coriobacteriia</taxon>
        <taxon>Coriobacteriales</taxon>
        <taxon>Atopobiaceae</taxon>
        <taxon>Olsenella</taxon>
    </lineage>
</organism>
<evidence type="ECO:0000256" key="3">
    <source>
        <dbReference type="ARBA" id="ARBA00019010"/>
    </source>
</evidence>
<dbReference type="SUPFAM" id="SSF52540">
    <property type="entry name" value="P-loop containing nucleoside triphosphate hydrolases"/>
    <property type="match status" value="1"/>
</dbReference>
<dbReference type="PANTHER" id="PTHR33540:SF2">
    <property type="entry name" value="TRNA THREONYLCARBAMOYLADENOSINE BIOSYNTHESIS PROTEIN TSAE"/>
    <property type="match status" value="1"/>
</dbReference>
<dbReference type="NCBIfam" id="TIGR00150">
    <property type="entry name" value="T6A_YjeE"/>
    <property type="match status" value="1"/>
</dbReference>
<comment type="subcellular location">
    <subcellularLocation>
        <location evidence="1">Cytoplasm</location>
    </subcellularLocation>
</comment>
<keyword evidence="13" id="KW-1185">Reference proteome</keyword>
<keyword evidence="4" id="KW-0963">Cytoplasm</keyword>
<accession>A0ABU7RCL0</accession>
<keyword evidence="8" id="KW-0067">ATP-binding</keyword>
<evidence type="ECO:0000256" key="8">
    <source>
        <dbReference type="ARBA" id="ARBA00022840"/>
    </source>
</evidence>
<dbReference type="PANTHER" id="PTHR33540">
    <property type="entry name" value="TRNA THREONYLCARBAMOYLADENOSINE BIOSYNTHESIS PROTEIN TSAE"/>
    <property type="match status" value="1"/>
</dbReference>
<comment type="caution">
    <text evidence="12">The sequence shown here is derived from an EMBL/GenBank/DDBJ whole genome shotgun (WGS) entry which is preliminary data.</text>
</comment>
<evidence type="ECO:0000256" key="9">
    <source>
        <dbReference type="ARBA" id="ARBA00022842"/>
    </source>
</evidence>
<dbReference type="InterPro" id="IPR003442">
    <property type="entry name" value="T6A_TsaE"/>
</dbReference>